<feature type="compositionally biased region" description="Basic residues" evidence="1">
    <location>
        <begin position="747"/>
        <end position="762"/>
    </location>
</feature>
<dbReference type="EMBL" id="JATAAI010000020">
    <property type="protein sequence ID" value="KAK1738612.1"/>
    <property type="molecule type" value="Genomic_DNA"/>
</dbReference>
<evidence type="ECO:0000256" key="1">
    <source>
        <dbReference type="SAM" id="MobiDB-lite"/>
    </source>
</evidence>
<sequence>MEKRPTTKEEKAAITMCKQSHPAESPDGAAAVTYTAFLDALLTNVCCADNGTIGDADSIADFVVSGSEGDAMPLSNSSDDKEDGNNKSNTKHENNSTTIDNKEPLAESILPHLRFNPLMSMPSRNNANSPTSTSSLDEFFDLFLKDDAPHSFLSFHKSKGDEDIQTTPWKMGQEEDKLERTISFITKFTPKNLQEEPPQEKDAATTSSSSNKTITDINNPTLTLAVTAHQTLSRQPSTMILESLLSFNFVDYSLLKTSLSKMLNLSLTQFLISNDVKGSEVNVRVVLKEEDGGLTASTIAADAASGDQPVIHPFLLPDRLPSLSEDPLSGNSLEQDNHNNNCTSGGYDVMPGNPCNASVSPTHIGASLLSAIRARNCPTPPNSTSSKRNSSPVDEAALLIAKHSESITPNQKKKQGSSSLSLQRDIVDDTYDVLRTASSRGSLKFKHVSSFEAGINPGEMAMRRMLWEKDRSGSSARGESNVLRRDNTNTLEGGEPSISSLLQPFDLSTRGGLSMHIEMEVRDNSSNINNNNSTNTTLRRSLSLSNRTRSNNNGNSSFQRSRSNGLGGPSIAYIEEKVRKGLKKRVARSWITWANSWCCRLWEDEQMERFLKKGSKKPHPAPLARKRSNTRPTVRRIGERKKKSKSPARVAKKQTAPNNNLNDEMEKLSVMQQQIQSAKSLKPRRVVTPTSSPTNRENDVSGWVPLQVNNNGNQSCRWMSSEDEEGQYGVEVCTISPVDKSKETGGRTKKFIRGLKPNKSKT</sequence>
<gene>
    <name evidence="2" type="ORF">QTG54_010642</name>
</gene>
<feature type="compositionally biased region" description="Basic and acidic residues" evidence="1">
    <location>
        <begin position="90"/>
        <end position="104"/>
    </location>
</feature>
<feature type="region of interest" description="Disordered" evidence="1">
    <location>
        <begin position="739"/>
        <end position="762"/>
    </location>
</feature>
<protein>
    <submittedName>
        <fullName evidence="2">Uncharacterized protein</fullName>
    </submittedName>
</protein>
<feature type="compositionally biased region" description="Basic residues" evidence="1">
    <location>
        <begin position="612"/>
        <end position="629"/>
    </location>
</feature>
<feature type="region of interest" description="Disordered" evidence="1">
    <location>
        <begin position="189"/>
        <end position="215"/>
    </location>
</feature>
<accession>A0AAD9D933</accession>
<feature type="region of interest" description="Disordered" evidence="1">
    <location>
        <begin position="69"/>
        <end position="104"/>
    </location>
</feature>
<evidence type="ECO:0000313" key="3">
    <source>
        <dbReference type="Proteomes" id="UP001224775"/>
    </source>
</evidence>
<feature type="region of interest" description="Disordered" evidence="1">
    <location>
        <begin position="469"/>
        <end position="500"/>
    </location>
</feature>
<feature type="compositionally biased region" description="Low complexity" evidence="1">
    <location>
        <begin position="524"/>
        <end position="557"/>
    </location>
</feature>
<reference evidence="2" key="1">
    <citation type="submission" date="2023-06" db="EMBL/GenBank/DDBJ databases">
        <title>Survivors Of The Sea: Transcriptome response of Skeletonema marinoi to long-term dormancy.</title>
        <authorList>
            <person name="Pinder M.I.M."/>
            <person name="Kourtchenko O."/>
            <person name="Robertson E.K."/>
            <person name="Larsson T."/>
            <person name="Maumus F."/>
            <person name="Osuna-Cruz C.M."/>
            <person name="Vancaester E."/>
            <person name="Stenow R."/>
            <person name="Vandepoele K."/>
            <person name="Ploug H."/>
            <person name="Bruchert V."/>
            <person name="Godhe A."/>
            <person name="Topel M."/>
        </authorList>
    </citation>
    <scope>NUCLEOTIDE SEQUENCE</scope>
    <source>
        <strain evidence="2">R05AC</strain>
    </source>
</reference>
<organism evidence="2 3">
    <name type="scientific">Skeletonema marinoi</name>
    <dbReference type="NCBI Taxonomy" id="267567"/>
    <lineage>
        <taxon>Eukaryota</taxon>
        <taxon>Sar</taxon>
        <taxon>Stramenopiles</taxon>
        <taxon>Ochrophyta</taxon>
        <taxon>Bacillariophyta</taxon>
        <taxon>Coscinodiscophyceae</taxon>
        <taxon>Thalassiosirophycidae</taxon>
        <taxon>Thalassiosirales</taxon>
        <taxon>Skeletonemataceae</taxon>
        <taxon>Skeletonema</taxon>
        <taxon>Skeletonema marinoi-dohrnii complex</taxon>
    </lineage>
</organism>
<dbReference type="Proteomes" id="UP001224775">
    <property type="component" value="Unassembled WGS sequence"/>
</dbReference>
<keyword evidence="3" id="KW-1185">Reference proteome</keyword>
<feature type="region of interest" description="Disordered" evidence="1">
    <location>
        <begin position="676"/>
        <end position="706"/>
    </location>
</feature>
<feature type="compositionally biased region" description="Basic residues" evidence="1">
    <location>
        <begin position="638"/>
        <end position="652"/>
    </location>
</feature>
<evidence type="ECO:0000313" key="2">
    <source>
        <dbReference type="EMBL" id="KAK1738612.1"/>
    </source>
</evidence>
<feature type="compositionally biased region" description="Polar residues" evidence="1">
    <location>
        <begin position="204"/>
        <end position="215"/>
    </location>
</feature>
<proteinExistence type="predicted"/>
<name>A0AAD9D933_9STRA</name>
<comment type="caution">
    <text evidence="2">The sequence shown here is derived from an EMBL/GenBank/DDBJ whole genome shotgun (WGS) entry which is preliminary data.</text>
</comment>
<feature type="region of interest" description="Disordered" evidence="1">
    <location>
        <begin position="612"/>
        <end position="662"/>
    </location>
</feature>
<feature type="region of interest" description="Disordered" evidence="1">
    <location>
        <begin position="522"/>
        <end position="569"/>
    </location>
</feature>
<dbReference type="AlphaFoldDB" id="A0AAD9D933"/>